<dbReference type="InterPro" id="IPR006202">
    <property type="entry name" value="Neur_chan_lig-bd"/>
</dbReference>
<dbReference type="InterPro" id="IPR036734">
    <property type="entry name" value="Neur_chan_lig-bd_sf"/>
</dbReference>
<sequence length="313" mass="35619">MIQFSTSDRNSSFNRARAHRRCWRYMAHDRAMPSVQCVYNVSRGSFSIADSPLWNETWTDRLKQNLLANYDKFARPSQHWETTRVNVKLNVQTVEVDDMLNVMAANVWVVMTWNDDKLQWNSTDYSGLKSINLGAHEIWLPDIYLLNSAAHGMEYYGDRHCIVNEIGIVLWVTPTIFHGYCHLDFTFWPFEMNTCRLSLSSWTYDGTQLDLKLLGSGVDVSFFNLKTSTFFLSFFFLLNVSLFAFASSTITSPSTSGSSRTSRAAGGRRSSTAAPSPTSRSTLSSSSRDRPSSTTTSFLYQPYVSVIQVPYRP</sequence>
<dbReference type="GO" id="GO:0022848">
    <property type="term" value="F:acetylcholine-gated monoatomic cation-selective channel activity"/>
    <property type="evidence" value="ECO:0007669"/>
    <property type="project" value="InterPro"/>
</dbReference>
<dbReference type="GO" id="GO:0004888">
    <property type="term" value="F:transmembrane signaling receptor activity"/>
    <property type="evidence" value="ECO:0007669"/>
    <property type="project" value="InterPro"/>
</dbReference>
<dbReference type="PANTHER" id="PTHR18945">
    <property type="entry name" value="NEUROTRANSMITTER GATED ION CHANNEL"/>
    <property type="match status" value="1"/>
</dbReference>
<evidence type="ECO:0000256" key="11">
    <source>
        <dbReference type="SAM" id="MobiDB-lite"/>
    </source>
</evidence>
<dbReference type="InterPro" id="IPR002394">
    <property type="entry name" value="Nicotinic_acetylcholine_rcpt"/>
</dbReference>
<evidence type="ECO:0000256" key="4">
    <source>
        <dbReference type="ARBA" id="ARBA00023018"/>
    </source>
</evidence>
<organism evidence="14 15">
    <name type="scientific">Trichogramma brassicae</name>
    <dbReference type="NCBI Taxonomy" id="86971"/>
    <lineage>
        <taxon>Eukaryota</taxon>
        <taxon>Metazoa</taxon>
        <taxon>Ecdysozoa</taxon>
        <taxon>Arthropoda</taxon>
        <taxon>Hexapoda</taxon>
        <taxon>Insecta</taxon>
        <taxon>Pterygota</taxon>
        <taxon>Neoptera</taxon>
        <taxon>Endopterygota</taxon>
        <taxon>Hymenoptera</taxon>
        <taxon>Apocrita</taxon>
        <taxon>Proctotrupomorpha</taxon>
        <taxon>Chalcidoidea</taxon>
        <taxon>Trichogrammatidae</taxon>
        <taxon>Trichogramma</taxon>
    </lineage>
</organism>
<keyword evidence="1" id="KW-0813">Transport</keyword>
<proteinExistence type="predicted"/>
<dbReference type="PRINTS" id="PR00254">
    <property type="entry name" value="NICOTINICR"/>
</dbReference>
<dbReference type="SUPFAM" id="SSF63712">
    <property type="entry name" value="Nicotinic receptor ligand binding domain-like"/>
    <property type="match status" value="1"/>
</dbReference>
<evidence type="ECO:0000256" key="9">
    <source>
        <dbReference type="ARBA" id="ARBA00023303"/>
    </source>
</evidence>
<dbReference type="Gene3D" id="2.70.170.10">
    <property type="entry name" value="Neurotransmitter-gated ion-channel ligand-binding domain"/>
    <property type="match status" value="1"/>
</dbReference>
<dbReference type="GO" id="GO:0045211">
    <property type="term" value="C:postsynaptic membrane"/>
    <property type="evidence" value="ECO:0007669"/>
    <property type="project" value="InterPro"/>
</dbReference>
<evidence type="ECO:0000313" key="14">
    <source>
        <dbReference type="EMBL" id="CAB0031972.1"/>
    </source>
</evidence>
<keyword evidence="7" id="KW-0675">Receptor</keyword>
<evidence type="ECO:0000256" key="5">
    <source>
        <dbReference type="ARBA" id="ARBA00023065"/>
    </source>
</evidence>
<keyword evidence="15" id="KW-1185">Reference proteome</keyword>
<dbReference type="InterPro" id="IPR006201">
    <property type="entry name" value="Neur_channel"/>
</dbReference>
<feature type="domain" description="Neurotransmitter-gated ion-channel ligand-binding" evidence="13">
    <location>
        <begin position="60"/>
        <end position="216"/>
    </location>
</feature>
<evidence type="ECO:0000256" key="3">
    <source>
        <dbReference type="ARBA" id="ARBA00022692"/>
    </source>
</evidence>
<keyword evidence="6 12" id="KW-0472">Membrane</keyword>
<evidence type="ECO:0000313" key="15">
    <source>
        <dbReference type="Proteomes" id="UP000479190"/>
    </source>
</evidence>
<keyword evidence="2" id="KW-1003">Cell membrane</keyword>
<evidence type="ECO:0000256" key="6">
    <source>
        <dbReference type="ARBA" id="ARBA00023136"/>
    </source>
</evidence>
<dbReference type="PRINTS" id="PR00252">
    <property type="entry name" value="NRIONCHANNEL"/>
</dbReference>
<gene>
    <name evidence="14" type="ORF">TBRA_LOCUS3926</name>
</gene>
<name>A0A6H5I418_9HYME</name>
<keyword evidence="3 12" id="KW-0812">Transmembrane</keyword>
<keyword evidence="8" id="KW-1071">Ligand-gated ion channel</keyword>
<dbReference type="FunFam" id="2.70.170.10:FF:000028">
    <property type="entry name" value="AcetylCholine Receptor"/>
    <property type="match status" value="1"/>
</dbReference>
<evidence type="ECO:0000256" key="7">
    <source>
        <dbReference type="ARBA" id="ARBA00023170"/>
    </source>
</evidence>
<evidence type="ECO:0000256" key="1">
    <source>
        <dbReference type="ARBA" id="ARBA00022448"/>
    </source>
</evidence>
<reference evidence="14 15" key="1">
    <citation type="submission" date="2020-02" db="EMBL/GenBank/DDBJ databases">
        <authorList>
            <person name="Ferguson B K."/>
        </authorList>
    </citation>
    <scope>NUCLEOTIDE SEQUENCE [LARGE SCALE GENOMIC DNA]</scope>
</reference>
<dbReference type="Pfam" id="PF02931">
    <property type="entry name" value="Neur_chan_LBD"/>
    <property type="match status" value="1"/>
</dbReference>
<comment type="subcellular location">
    <subcellularLocation>
        <location evidence="10">Synaptic cell membrane</location>
        <topology evidence="10">Multi-pass membrane protein</topology>
    </subcellularLocation>
</comment>
<feature type="transmembrane region" description="Helical" evidence="12">
    <location>
        <begin position="230"/>
        <end position="250"/>
    </location>
</feature>
<dbReference type="AlphaFoldDB" id="A0A6H5I418"/>
<accession>A0A6H5I418</accession>
<protein>
    <recommendedName>
        <fullName evidence="13">Neurotransmitter-gated ion-channel ligand-binding domain-containing protein</fullName>
    </recommendedName>
</protein>
<keyword evidence="4" id="KW-0770">Synapse</keyword>
<evidence type="ECO:0000256" key="2">
    <source>
        <dbReference type="ARBA" id="ARBA00022475"/>
    </source>
</evidence>
<evidence type="ECO:0000259" key="13">
    <source>
        <dbReference type="Pfam" id="PF02931"/>
    </source>
</evidence>
<evidence type="ECO:0000256" key="10">
    <source>
        <dbReference type="ARBA" id="ARBA00034099"/>
    </source>
</evidence>
<dbReference type="Proteomes" id="UP000479190">
    <property type="component" value="Unassembled WGS sequence"/>
</dbReference>
<evidence type="ECO:0000256" key="12">
    <source>
        <dbReference type="SAM" id="Phobius"/>
    </source>
</evidence>
<keyword evidence="5" id="KW-0406">Ion transport</keyword>
<dbReference type="OrthoDB" id="410315at2759"/>
<dbReference type="EMBL" id="CADCXV010000661">
    <property type="protein sequence ID" value="CAB0031972.1"/>
    <property type="molecule type" value="Genomic_DNA"/>
</dbReference>
<keyword evidence="12" id="KW-1133">Transmembrane helix</keyword>
<evidence type="ECO:0000256" key="8">
    <source>
        <dbReference type="ARBA" id="ARBA00023286"/>
    </source>
</evidence>
<feature type="region of interest" description="Disordered" evidence="11">
    <location>
        <begin position="249"/>
        <end position="295"/>
    </location>
</feature>
<keyword evidence="9" id="KW-0407">Ion channel</keyword>